<dbReference type="Proteomes" id="UP000002412">
    <property type="component" value="Chromosome"/>
</dbReference>
<dbReference type="HOGENOM" id="CLU_3319687_0_0_6"/>
<dbReference type="EMBL" id="CP000720">
    <property type="protein sequence ID" value="ABS46276.1"/>
    <property type="molecule type" value="Genomic_DNA"/>
</dbReference>
<evidence type="ECO:0000313" key="1">
    <source>
        <dbReference type="EMBL" id="ABS46276.1"/>
    </source>
</evidence>
<proteinExistence type="predicted"/>
<gene>
    <name evidence="1" type="ordered locus">YpsIP31758_3365</name>
</gene>
<dbReference type="AlphaFoldDB" id="A0A0U1QUY0"/>
<sequence>MITSQYLYYHFAQKLDNQKKKQMQSFLLTTILSQTVACK</sequence>
<evidence type="ECO:0000313" key="2">
    <source>
        <dbReference type="Proteomes" id="UP000002412"/>
    </source>
</evidence>
<reference evidence="1 2" key="1">
    <citation type="journal article" date="2007" name="PLoS Genet.">
        <title>The complete genome sequence of Yersinia pseudotuberculosis IP31758, the causative agent of Far East scarlet-like fever.</title>
        <authorList>
            <person name="Eppinger M."/>
            <person name="Rosovitz M.J."/>
            <person name="Fricke W.F."/>
            <person name="Rasko D.A."/>
            <person name="Kokorina G."/>
            <person name="Fayolle C."/>
            <person name="Lindler L.E."/>
            <person name="Carniel E."/>
            <person name="Ravel J."/>
        </authorList>
    </citation>
    <scope>NUCLEOTIDE SEQUENCE [LARGE SCALE GENOMIC DNA]</scope>
    <source>
        <strain evidence="1 2">IP 31758</strain>
    </source>
</reference>
<protein>
    <submittedName>
        <fullName evidence="1">Uncharacterized protein</fullName>
    </submittedName>
</protein>
<organism evidence="1 2">
    <name type="scientific">Yersinia pseudotuberculosis serotype O:1b (strain IP 31758)</name>
    <dbReference type="NCBI Taxonomy" id="349747"/>
    <lineage>
        <taxon>Bacteria</taxon>
        <taxon>Pseudomonadati</taxon>
        <taxon>Pseudomonadota</taxon>
        <taxon>Gammaproteobacteria</taxon>
        <taxon>Enterobacterales</taxon>
        <taxon>Yersiniaceae</taxon>
        <taxon>Yersinia</taxon>
    </lineage>
</organism>
<dbReference type="KEGG" id="ypi:YpsIP31758_3365"/>
<accession>A0A0U1QUY0</accession>
<name>A0A0U1QUY0_YERP3</name>